<evidence type="ECO:0000259" key="2">
    <source>
        <dbReference type="Pfam" id="PF16694"/>
    </source>
</evidence>
<dbReference type="Proteomes" id="UP000822331">
    <property type="component" value="Unassembled WGS sequence"/>
</dbReference>
<reference evidence="3 6" key="1">
    <citation type="journal article" date="2020" name="Science">
        <title>Unexpected conservation and global transmission of agrobacterial virulence plasmids.</title>
        <authorList>
            <person name="Weisberg A.J."/>
            <person name="Davis E.W. 2nd"/>
            <person name="Tabima J."/>
            <person name="Belcher M.S."/>
            <person name="Miller M."/>
            <person name="Kuo C.H."/>
            <person name="Loper J.E."/>
            <person name="Grunwald N.J."/>
            <person name="Putnam M.L."/>
            <person name="Chang J.H."/>
        </authorList>
    </citation>
    <scope>NUCLEOTIDE SEQUENCE [LARGE SCALE GENOMIC DNA]</scope>
    <source>
        <strain evidence="3 6">A19/93</strain>
    </source>
</reference>
<organism evidence="4 5">
    <name type="scientific">Agrobacterium rubi</name>
    <dbReference type="NCBI Taxonomy" id="28099"/>
    <lineage>
        <taxon>Bacteria</taxon>
        <taxon>Pseudomonadati</taxon>
        <taxon>Pseudomonadota</taxon>
        <taxon>Alphaproteobacteria</taxon>
        <taxon>Hyphomicrobiales</taxon>
        <taxon>Rhizobiaceae</taxon>
        <taxon>Rhizobium/Agrobacterium group</taxon>
        <taxon>Agrobacterium</taxon>
    </lineage>
</organism>
<dbReference type="Gene3D" id="3.50.70.20">
    <property type="entry name" value="Cytochrome P460"/>
    <property type="match status" value="1"/>
</dbReference>
<dbReference type="RefSeq" id="WP_083212695.1">
    <property type="nucleotide sequence ID" value="NZ_CP049207.1"/>
</dbReference>
<feature type="signal peptide" evidence="1">
    <location>
        <begin position="1"/>
        <end position="26"/>
    </location>
</feature>
<gene>
    <name evidence="3" type="ORF">G6L72_17210</name>
    <name evidence="4" type="ORF">G6M88_17655</name>
</gene>
<evidence type="ECO:0000313" key="3">
    <source>
        <dbReference type="EMBL" id="NTF38444.1"/>
    </source>
</evidence>
<dbReference type="AlphaFoldDB" id="A0AAE7RBK5"/>
<feature type="domain" description="Cytochrome P460" evidence="2">
    <location>
        <begin position="49"/>
        <end position="146"/>
    </location>
</feature>
<name>A0AAE7RBK5_9HYPH</name>
<feature type="chain" id="PRO_5042262387" evidence="1">
    <location>
        <begin position="27"/>
        <end position="155"/>
    </location>
</feature>
<evidence type="ECO:0000256" key="1">
    <source>
        <dbReference type="SAM" id="SignalP"/>
    </source>
</evidence>
<sequence length="155" mass="17441">MPFTRRISLMATAVIAFAFSSFTAVAENRATFPKDFSRYVLYATYDRGSSKEEAFAAPETLALAKSGQPLPPGTQLVLGIWSNYKLTDYFVMKKGIDWGLDVAADKKTGDWHFQQFDPNGQMRRTAIASRCESCHQGQASNDFLFTRDRMEAYLP</sequence>
<dbReference type="InterPro" id="IPR038142">
    <property type="entry name" value="Cytochrome_P460_sp"/>
</dbReference>
<keyword evidence="6" id="KW-1185">Reference proteome</keyword>
<reference evidence="4" key="2">
    <citation type="submission" date="2020-02" db="EMBL/GenBank/DDBJ databases">
        <title>Unexpected conservation and global transmission of agrobacterial virulence plasmids.</title>
        <authorList>
            <person name="Weisberg A.J."/>
            <person name="Davis E.W. II"/>
            <person name="Tabima J.R."/>
            <person name="Belcher M.S."/>
            <person name="Miller M."/>
            <person name="Kuo C.-H."/>
            <person name="Loper J.E."/>
            <person name="Grunwald N.J."/>
            <person name="Putnam M.L."/>
            <person name="Chang J.H."/>
        </authorList>
    </citation>
    <scope>NUCLEOTIDE SEQUENCE</scope>
    <source>
        <strain evidence="4">W2/73</strain>
    </source>
</reference>
<evidence type="ECO:0000313" key="6">
    <source>
        <dbReference type="Proteomes" id="UP000822331"/>
    </source>
</evidence>
<proteinExistence type="predicted"/>
<keyword evidence="1" id="KW-0732">Signal</keyword>
<evidence type="ECO:0000313" key="5">
    <source>
        <dbReference type="Proteomes" id="UP000663912"/>
    </source>
</evidence>
<dbReference type="KEGG" id="arui:G6M88_17655"/>
<accession>A0AAE7RBK5</accession>
<dbReference type="InterPro" id="IPR032033">
    <property type="entry name" value="Cytochrome_P460"/>
</dbReference>
<dbReference type="Proteomes" id="UP000663912">
    <property type="component" value="Chromosome 2"/>
</dbReference>
<dbReference type="Pfam" id="PF16694">
    <property type="entry name" value="Cytochrome_P460"/>
    <property type="match status" value="1"/>
</dbReference>
<dbReference type="EMBL" id="JAAMCP010000010">
    <property type="protein sequence ID" value="NTF38444.1"/>
    <property type="molecule type" value="Genomic_DNA"/>
</dbReference>
<protein>
    <submittedName>
        <fullName evidence="4">Cytochrome P460 family protein</fullName>
    </submittedName>
</protein>
<dbReference type="EMBL" id="CP049207">
    <property type="protein sequence ID" value="QTG02256.1"/>
    <property type="molecule type" value="Genomic_DNA"/>
</dbReference>
<evidence type="ECO:0000313" key="4">
    <source>
        <dbReference type="EMBL" id="QTG02256.1"/>
    </source>
</evidence>
<dbReference type="CDD" id="cd20716">
    <property type="entry name" value="cyt_P460_fam"/>
    <property type="match status" value="1"/>
</dbReference>